<dbReference type="Pfam" id="PF13202">
    <property type="entry name" value="EF-hand_5"/>
    <property type="match status" value="1"/>
</dbReference>
<accession>A0A1X0Q789</accession>
<protein>
    <submittedName>
        <fullName evidence="4">MLR</fullName>
    </submittedName>
</protein>
<proteinExistence type="predicted"/>
<dbReference type="InterPro" id="IPR002048">
    <property type="entry name" value="EF_hand_dom"/>
</dbReference>
<evidence type="ECO:0000259" key="3">
    <source>
        <dbReference type="PROSITE" id="PS50222"/>
    </source>
</evidence>
<dbReference type="Proteomes" id="UP000192356">
    <property type="component" value="Unassembled WGS sequence"/>
</dbReference>
<sequence>MIRKLNSKRTNSNVFHMLTEKQIRELRDAFNLIDTDNDGVISEKDFKIFTESIGSPFSENEMREMLDQISPTYNFMTFLSLIGDKLSNISSESDLISSFKMFDSNNSGTITKAQFLEIIDKDKYTQKEINILLKDCTTETKIDYTKLVQKIKHGEILE</sequence>
<dbReference type="EMBL" id="LVKB01000237">
    <property type="protein sequence ID" value="ORD95625.1"/>
    <property type="molecule type" value="Genomic_DNA"/>
</dbReference>
<evidence type="ECO:0000313" key="5">
    <source>
        <dbReference type="Proteomes" id="UP000192356"/>
    </source>
</evidence>
<evidence type="ECO:0000256" key="1">
    <source>
        <dbReference type="ARBA" id="ARBA00022737"/>
    </source>
</evidence>
<organism evidence="4 5">
    <name type="scientific">Hepatospora eriocheir</name>
    <dbReference type="NCBI Taxonomy" id="1081669"/>
    <lineage>
        <taxon>Eukaryota</taxon>
        <taxon>Fungi</taxon>
        <taxon>Fungi incertae sedis</taxon>
        <taxon>Microsporidia</taxon>
        <taxon>Hepatosporidae</taxon>
        <taxon>Hepatospora</taxon>
    </lineage>
</organism>
<keyword evidence="2" id="KW-0106">Calcium</keyword>
<dbReference type="InterPro" id="IPR018247">
    <property type="entry name" value="EF_Hand_1_Ca_BS"/>
</dbReference>
<name>A0A1X0Q789_9MICR</name>
<dbReference type="CDD" id="cd00051">
    <property type="entry name" value="EFh"/>
    <property type="match status" value="1"/>
</dbReference>
<dbReference type="VEuPathDB" id="MicrosporidiaDB:A0H76_1984"/>
<dbReference type="PROSITE" id="PS00018">
    <property type="entry name" value="EF_HAND_1"/>
    <property type="match status" value="1"/>
</dbReference>
<dbReference type="GO" id="GO:0005509">
    <property type="term" value="F:calcium ion binding"/>
    <property type="evidence" value="ECO:0007669"/>
    <property type="project" value="InterPro"/>
</dbReference>
<keyword evidence="5" id="KW-1185">Reference proteome</keyword>
<dbReference type="FunFam" id="1.10.238.10:FF:000001">
    <property type="entry name" value="Calmodulin 1"/>
    <property type="match status" value="1"/>
</dbReference>
<dbReference type="OrthoDB" id="429467at2759"/>
<dbReference type="PROSITE" id="PS50222">
    <property type="entry name" value="EF_HAND_2"/>
    <property type="match status" value="2"/>
</dbReference>
<dbReference type="Gene3D" id="1.10.238.10">
    <property type="entry name" value="EF-hand"/>
    <property type="match status" value="2"/>
</dbReference>
<dbReference type="VEuPathDB" id="MicrosporidiaDB:HERIO_2349"/>
<dbReference type="AlphaFoldDB" id="A0A1X0Q789"/>
<gene>
    <name evidence="4" type="primary">MLR</name>
    <name evidence="4" type="ORF">HERIO_2349</name>
</gene>
<dbReference type="SUPFAM" id="SSF47473">
    <property type="entry name" value="EF-hand"/>
    <property type="match status" value="1"/>
</dbReference>
<reference evidence="4 5" key="1">
    <citation type="journal article" date="2017" name="Environ. Microbiol.">
        <title>Decay of the glycolytic pathway and adaptation to intranuclear parasitism within Enterocytozoonidae microsporidia.</title>
        <authorList>
            <person name="Wiredu Boakye D."/>
            <person name="Jaroenlak P."/>
            <person name="Prachumwat A."/>
            <person name="Williams T.A."/>
            <person name="Bateman K.S."/>
            <person name="Itsathitphaisarn O."/>
            <person name="Sritunyalucksana K."/>
            <person name="Paszkiewicz K.H."/>
            <person name="Moore K.A."/>
            <person name="Stentiford G.D."/>
            <person name="Williams B.A."/>
        </authorList>
    </citation>
    <scope>NUCLEOTIDE SEQUENCE [LARGE SCALE GENOMIC DNA]</scope>
    <source>
        <strain evidence="4 5">GB1</strain>
    </source>
</reference>
<dbReference type="InterPro" id="IPR011992">
    <property type="entry name" value="EF-hand-dom_pair"/>
</dbReference>
<dbReference type="Pfam" id="PF13499">
    <property type="entry name" value="EF-hand_7"/>
    <property type="match status" value="1"/>
</dbReference>
<evidence type="ECO:0000256" key="2">
    <source>
        <dbReference type="ARBA" id="ARBA00022837"/>
    </source>
</evidence>
<feature type="domain" description="EF-hand" evidence="3">
    <location>
        <begin position="90"/>
        <end position="125"/>
    </location>
</feature>
<keyword evidence="1" id="KW-0677">Repeat</keyword>
<comment type="caution">
    <text evidence="4">The sequence shown here is derived from an EMBL/GenBank/DDBJ whole genome shotgun (WGS) entry which is preliminary data.</text>
</comment>
<dbReference type="SMART" id="SM00054">
    <property type="entry name" value="EFh"/>
    <property type="match status" value="2"/>
</dbReference>
<dbReference type="InterPro" id="IPR050403">
    <property type="entry name" value="Myosin_RLC"/>
</dbReference>
<evidence type="ECO:0000313" key="4">
    <source>
        <dbReference type="EMBL" id="ORD95625.1"/>
    </source>
</evidence>
<feature type="domain" description="EF-hand" evidence="3">
    <location>
        <begin position="21"/>
        <end position="56"/>
    </location>
</feature>
<dbReference type="PANTHER" id="PTHR23049">
    <property type="entry name" value="MYOSIN REGULATORY LIGHT CHAIN 2"/>
    <property type="match status" value="1"/>
</dbReference>